<organism evidence="1">
    <name type="scientific">Anopheles atroparvus</name>
    <name type="common">European mosquito</name>
    <dbReference type="NCBI Taxonomy" id="41427"/>
    <lineage>
        <taxon>Eukaryota</taxon>
        <taxon>Metazoa</taxon>
        <taxon>Ecdysozoa</taxon>
        <taxon>Arthropoda</taxon>
        <taxon>Hexapoda</taxon>
        <taxon>Insecta</taxon>
        <taxon>Pterygota</taxon>
        <taxon>Neoptera</taxon>
        <taxon>Endopterygota</taxon>
        <taxon>Diptera</taxon>
        <taxon>Nematocera</taxon>
        <taxon>Culicoidea</taxon>
        <taxon>Culicidae</taxon>
        <taxon>Anophelinae</taxon>
        <taxon>Anopheles</taxon>
    </lineage>
</organism>
<dbReference type="VEuPathDB" id="VectorBase:AATE009737"/>
<sequence>MSVTWPLGPSWTGSSGPREAACGINQPSAATAIAAIRPSTSSQAAHRSMGYALAVLLLLLSTTVDVLVLAQDSDSRPGEDYYAAAVREIVDKCINRCPDQVLPGFFWDLLAGPAVASWCDPF</sequence>
<proteinExistence type="predicted"/>
<dbReference type="AlphaFoldDB" id="A0A182J1U1"/>
<protein>
    <submittedName>
        <fullName evidence="1">Uncharacterized protein</fullName>
    </submittedName>
</protein>
<accession>A0A182J1U1</accession>
<name>A0A182J1U1_ANOAO</name>
<dbReference type="EnsemblMetazoa" id="AATE009737-RA">
    <property type="protein sequence ID" value="AATE009737-PA.1"/>
    <property type="gene ID" value="AATE009737"/>
</dbReference>
<evidence type="ECO:0000313" key="1">
    <source>
        <dbReference type="EnsemblMetazoa" id="AATE009737-PA.1"/>
    </source>
</evidence>
<reference evidence="1" key="1">
    <citation type="submission" date="2022-08" db="UniProtKB">
        <authorList>
            <consortium name="EnsemblMetazoa"/>
        </authorList>
    </citation>
    <scope>IDENTIFICATION</scope>
    <source>
        <strain evidence="1">EBRO</strain>
    </source>
</reference>